<name>A0ABT1W0Z2_9PROT</name>
<dbReference type="RefSeq" id="WP_422921022.1">
    <property type="nucleotide sequence ID" value="NZ_JAMZEJ010000010.1"/>
</dbReference>
<evidence type="ECO:0000259" key="1">
    <source>
        <dbReference type="Pfam" id="PF04577"/>
    </source>
</evidence>
<reference evidence="2 3" key="1">
    <citation type="submission" date="2022-06" db="EMBL/GenBank/DDBJ databases">
        <title>Rhizosaccharibacter gen. nov. sp. nov. KSS12, endophytic bacteria isolated from sugarcane.</title>
        <authorList>
            <person name="Pitiwittayakul N."/>
        </authorList>
    </citation>
    <scope>NUCLEOTIDE SEQUENCE [LARGE SCALE GENOMIC DNA]</scope>
    <source>
        <strain evidence="2 3">KSS12</strain>
    </source>
</reference>
<keyword evidence="3" id="KW-1185">Reference proteome</keyword>
<dbReference type="Pfam" id="PF04577">
    <property type="entry name" value="Glyco_transf_61"/>
    <property type="match status" value="1"/>
</dbReference>
<protein>
    <submittedName>
        <fullName evidence="2">Glycosyltransferase family 61 protein</fullName>
    </submittedName>
</protein>
<gene>
    <name evidence="2" type="ORF">NFI88_15655</name>
</gene>
<evidence type="ECO:0000313" key="3">
    <source>
        <dbReference type="Proteomes" id="UP001524547"/>
    </source>
</evidence>
<sequence>MSLSPHLPVRLGVLLGEQPSPLLLHRAVRTADPAYPSLGAVGQAGMAALGLFDPWRREIPGGTGESHLVVLDTPLVLSGTGVVALCDGRVIEDTLDHLGDADGAVRDADGRWRLPTQAPGLPGVWLSLLLGGRGNWFHLMLMNLSRIALLDANEARSIEGILVPVGLSPNGRRLLERCVARFCAAFDRPWPRIIELGDGEAVRPQRLVLPWNVASEVRFHQPSLQFLRGLAPAVPARTLRVYVDRRGAALRPLRDEDAVAERLAGAGFLIARLEEMGFDAQVSLFAEAALVVAPHGAGLSNLAFSAPGTRVIELMPHRLTQWCYRRLCAAHGLFYEGVIGEQAPGPPGVAPFAVLPQQLDWALRLADAGAPR</sequence>
<proteinExistence type="predicted"/>
<accession>A0ABT1W0Z2</accession>
<organism evidence="2 3">
    <name type="scientific">Rhizosaccharibacter radicis</name>
    <dbReference type="NCBI Taxonomy" id="2782605"/>
    <lineage>
        <taxon>Bacteria</taxon>
        <taxon>Pseudomonadati</taxon>
        <taxon>Pseudomonadota</taxon>
        <taxon>Alphaproteobacteria</taxon>
        <taxon>Acetobacterales</taxon>
        <taxon>Acetobacteraceae</taxon>
        <taxon>Rhizosaccharibacter</taxon>
    </lineage>
</organism>
<evidence type="ECO:0000313" key="2">
    <source>
        <dbReference type="EMBL" id="MCQ8242268.1"/>
    </source>
</evidence>
<dbReference type="Proteomes" id="UP001524547">
    <property type="component" value="Unassembled WGS sequence"/>
</dbReference>
<dbReference type="EMBL" id="JAMZEJ010000010">
    <property type="protein sequence ID" value="MCQ8242268.1"/>
    <property type="molecule type" value="Genomic_DNA"/>
</dbReference>
<comment type="caution">
    <text evidence="2">The sequence shown here is derived from an EMBL/GenBank/DDBJ whole genome shotgun (WGS) entry which is preliminary data.</text>
</comment>
<feature type="domain" description="Glycosyltransferase 61 catalytic" evidence="1">
    <location>
        <begin position="136"/>
        <end position="312"/>
    </location>
</feature>
<dbReference type="InterPro" id="IPR049625">
    <property type="entry name" value="Glyco_transf_61_cat"/>
</dbReference>